<protein>
    <recommendedName>
        <fullName evidence="10">Thiamine-phosphate synthase</fullName>
        <shortName evidence="10">TP synthase</shortName>
        <shortName evidence="10">TPS</shortName>
        <ecNumber evidence="10">2.5.1.3</ecNumber>
    </recommendedName>
    <alternativeName>
        <fullName evidence="10">Thiamine-phosphate pyrophosphorylase</fullName>
        <shortName evidence="10">TMP pyrophosphorylase</shortName>
        <shortName evidence="10">TMP-PPase</shortName>
    </alternativeName>
</protein>
<dbReference type="InterPro" id="IPR036206">
    <property type="entry name" value="ThiamineP_synth_sf"/>
</dbReference>
<dbReference type="GO" id="GO:0004789">
    <property type="term" value="F:thiamine-phosphate diphosphorylase activity"/>
    <property type="evidence" value="ECO:0007669"/>
    <property type="project" value="UniProtKB-UniRule"/>
</dbReference>
<proteinExistence type="inferred from homology"/>
<accession>A0A2U8VS23</accession>
<evidence type="ECO:0000256" key="6">
    <source>
        <dbReference type="ARBA" id="ARBA00022977"/>
    </source>
</evidence>
<evidence type="ECO:0000256" key="8">
    <source>
        <dbReference type="ARBA" id="ARBA00047851"/>
    </source>
</evidence>
<feature type="binding site" evidence="10">
    <location>
        <position position="167"/>
    </location>
    <ligand>
        <name>2-[(2R,5Z)-2-carboxy-4-methylthiazol-5(2H)-ylidene]ethyl phosphate</name>
        <dbReference type="ChEBI" id="CHEBI:62899"/>
    </ligand>
</feature>
<dbReference type="KEGG" id="meti:DK427_10370"/>
<keyword evidence="4" id="KW-0479">Metal-binding</keyword>
<sequence>MSARSLPWPLLVVTDRHGSERPLADTVTACLTGGARWIWFRDRDMAEAERRRLGARLRDLTRSAGAVLTVGGDVDLAAELEADGVHLSGARLDRIGAARARLGPGALIGLSAHSVAEVARAGAEGADYATLSPIFASASKPGYGPALGPDTIRAAAGTGLPVVALGGVSAEQAAECRSAGATTLAVMGGPMRAADPEAEIRRLLKAWRDAA</sequence>
<dbReference type="GO" id="GO:0009229">
    <property type="term" value="P:thiamine diphosphate biosynthetic process"/>
    <property type="evidence" value="ECO:0007669"/>
    <property type="project" value="UniProtKB-UniRule"/>
</dbReference>
<comment type="catalytic activity">
    <reaction evidence="9 10">
        <text>2-[(2R,5Z)-2-carboxy-4-methylthiazol-5(2H)-ylidene]ethyl phosphate + 4-amino-2-methyl-5-(diphosphooxymethyl)pyrimidine + 2 H(+) = thiamine phosphate + CO2 + diphosphate</text>
        <dbReference type="Rhea" id="RHEA:47844"/>
        <dbReference type="ChEBI" id="CHEBI:15378"/>
        <dbReference type="ChEBI" id="CHEBI:16526"/>
        <dbReference type="ChEBI" id="CHEBI:33019"/>
        <dbReference type="ChEBI" id="CHEBI:37575"/>
        <dbReference type="ChEBI" id="CHEBI:57841"/>
        <dbReference type="ChEBI" id="CHEBI:62899"/>
        <dbReference type="EC" id="2.5.1.3"/>
    </reaction>
</comment>
<evidence type="ECO:0000256" key="10">
    <source>
        <dbReference type="HAMAP-Rule" id="MF_00097"/>
    </source>
</evidence>
<comment type="pathway">
    <text evidence="2 10">Cofactor biosynthesis; thiamine diphosphate biosynthesis; thiamine phosphate from 4-amino-2-methyl-5-diphosphomethylpyrimidine and 4-methyl-5-(2-phosphoethyl)-thiazole: step 1/1.</text>
</comment>
<dbReference type="GO" id="GO:0005737">
    <property type="term" value="C:cytoplasm"/>
    <property type="evidence" value="ECO:0007669"/>
    <property type="project" value="TreeGrafter"/>
</dbReference>
<evidence type="ECO:0000256" key="9">
    <source>
        <dbReference type="ARBA" id="ARBA00047883"/>
    </source>
</evidence>
<evidence type="ECO:0000256" key="2">
    <source>
        <dbReference type="ARBA" id="ARBA00005165"/>
    </source>
</evidence>
<dbReference type="GO" id="GO:0000287">
    <property type="term" value="F:magnesium ion binding"/>
    <property type="evidence" value="ECO:0007669"/>
    <property type="project" value="UniProtKB-UniRule"/>
</dbReference>
<comment type="similarity">
    <text evidence="10">Belongs to the thiamine-phosphate synthase family.</text>
</comment>
<keyword evidence="13" id="KW-1185">Reference proteome</keyword>
<feature type="binding site" evidence="10">
    <location>
        <position position="111"/>
    </location>
    <ligand>
        <name>4-amino-2-methyl-5-(diphosphooxymethyl)pyrimidine</name>
        <dbReference type="ChEBI" id="CHEBI:57841"/>
    </ligand>
</feature>
<comment type="cofactor">
    <cofactor evidence="1">
        <name>Mg(2+)</name>
        <dbReference type="ChEBI" id="CHEBI:18420"/>
    </cofactor>
</comment>
<dbReference type="InterPro" id="IPR013785">
    <property type="entry name" value="Aldolase_TIM"/>
</dbReference>
<reference evidence="12 13" key="1">
    <citation type="submission" date="2018-05" db="EMBL/GenBank/DDBJ databases">
        <title>Complete Genome Sequence of Methylobacterium sp. 17Sr1-43.</title>
        <authorList>
            <person name="Srinivasan S."/>
        </authorList>
    </citation>
    <scope>NUCLEOTIDE SEQUENCE [LARGE SCALE GENOMIC DNA]</scope>
    <source>
        <strain evidence="12 13">17Sr1-43</strain>
    </source>
</reference>
<feature type="domain" description="Thiamine phosphate synthase/TenI" evidence="11">
    <location>
        <begin position="10"/>
        <end position="188"/>
    </location>
</feature>
<evidence type="ECO:0000256" key="4">
    <source>
        <dbReference type="ARBA" id="ARBA00022723"/>
    </source>
</evidence>
<dbReference type="SUPFAM" id="SSF51391">
    <property type="entry name" value="Thiamin phosphate synthase"/>
    <property type="match status" value="1"/>
</dbReference>
<dbReference type="OrthoDB" id="9815348at2"/>
<feature type="binding site" evidence="10">
    <location>
        <position position="140"/>
    </location>
    <ligand>
        <name>4-amino-2-methyl-5-(diphosphooxymethyl)pyrimidine</name>
        <dbReference type="ChEBI" id="CHEBI:57841"/>
    </ligand>
</feature>
<comment type="function">
    <text evidence="10">Condenses 4-methyl-5-(beta-hydroxyethyl)thiazole monophosphate (THZ-P) and 2-methyl-4-amino-5-hydroxymethyl pyrimidine pyrophosphate (HMP-PP) to form thiamine monophosphate (TMP).</text>
</comment>
<keyword evidence="6 10" id="KW-0784">Thiamine biosynthesis</keyword>
<evidence type="ECO:0000256" key="7">
    <source>
        <dbReference type="ARBA" id="ARBA00047334"/>
    </source>
</evidence>
<dbReference type="InterPro" id="IPR034291">
    <property type="entry name" value="TMP_synthase"/>
</dbReference>
<evidence type="ECO:0000313" key="13">
    <source>
        <dbReference type="Proteomes" id="UP000246058"/>
    </source>
</evidence>
<comment type="catalytic activity">
    <reaction evidence="8 10">
        <text>2-(2-carboxy-4-methylthiazol-5-yl)ethyl phosphate + 4-amino-2-methyl-5-(diphosphooxymethyl)pyrimidine + 2 H(+) = thiamine phosphate + CO2 + diphosphate</text>
        <dbReference type="Rhea" id="RHEA:47848"/>
        <dbReference type="ChEBI" id="CHEBI:15378"/>
        <dbReference type="ChEBI" id="CHEBI:16526"/>
        <dbReference type="ChEBI" id="CHEBI:33019"/>
        <dbReference type="ChEBI" id="CHEBI:37575"/>
        <dbReference type="ChEBI" id="CHEBI:57841"/>
        <dbReference type="ChEBI" id="CHEBI:62890"/>
        <dbReference type="EC" id="2.5.1.3"/>
    </reaction>
</comment>
<dbReference type="Proteomes" id="UP000246058">
    <property type="component" value="Chromosome"/>
</dbReference>
<dbReference type="CDD" id="cd00564">
    <property type="entry name" value="TMP_TenI"/>
    <property type="match status" value="1"/>
</dbReference>
<evidence type="ECO:0000259" key="11">
    <source>
        <dbReference type="Pfam" id="PF02581"/>
    </source>
</evidence>
<keyword evidence="5" id="KW-0460">Magnesium</keyword>
<dbReference type="GO" id="GO:0009228">
    <property type="term" value="P:thiamine biosynthetic process"/>
    <property type="evidence" value="ECO:0007669"/>
    <property type="project" value="UniProtKB-KW"/>
</dbReference>
<evidence type="ECO:0000313" key="12">
    <source>
        <dbReference type="EMBL" id="AWN36082.1"/>
    </source>
</evidence>
<dbReference type="PANTHER" id="PTHR20857:SF15">
    <property type="entry name" value="THIAMINE-PHOSPHATE SYNTHASE"/>
    <property type="match status" value="1"/>
</dbReference>
<evidence type="ECO:0000256" key="1">
    <source>
        <dbReference type="ARBA" id="ARBA00001946"/>
    </source>
</evidence>
<dbReference type="Gene3D" id="3.20.20.70">
    <property type="entry name" value="Aldolase class I"/>
    <property type="match status" value="1"/>
</dbReference>
<dbReference type="Pfam" id="PF02581">
    <property type="entry name" value="TMP-TENI"/>
    <property type="match status" value="1"/>
</dbReference>
<comment type="catalytic activity">
    <reaction evidence="7 10">
        <text>4-methyl-5-(2-phosphooxyethyl)-thiazole + 4-amino-2-methyl-5-(diphosphooxymethyl)pyrimidine + H(+) = thiamine phosphate + diphosphate</text>
        <dbReference type="Rhea" id="RHEA:22328"/>
        <dbReference type="ChEBI" id="CHEBI:15378"/>
        <dbReference type="ChEBI" id="CHEBI:33019"/>
        <dbReference type="ChEBI" id="CHEBI:37575"/>
        <dbReference type="ChEBI" id="CHEBI:57841"/>
        <dbReference type="ChEBI" id="CHEBI:58296"/>
        <dbReference type="EC" id="2.5.1.3"/>
    </reaction>
</comment>
<keyword evidence="3 10" id="KW-0808">Transferase</keyword>
<dbReference type="EC" id="2.5.1.3" evidence="10"/>
<dbReference type="AlphaFoldDB" id="A0A2U8VS23"/>
<dbReference type="UniPathway" id="UPA00060">
    <property type="reaction ID" value="UER00141"/>
</dbReference>
<feature type="binding site" evidence="10">
    <location>
        <begin position="137"/>
        <end position="139"/>
    </location>
    <ligand>
        <name>2-[(2R,5Z)-2-carboxy-4-methylthiazol-5(2H)-ylidene]ethyl phosphate</name>
        <dbReference type="ChEBI" id="CHEBI:62899"/>
    </ligand>
</feature>
<evidence type="ECO:0000256" key="5">
    <source>
        <dbReference type="ARBA" id="ARBA00022842"/>
    </source>
</evidence>
<dbReference type="HAMAP" id="MF_00097">
    <property type="entry name" value="TMP_synthase"/>
    <property type="match status" value="1"/>
</dbReference>
<gene>
    <name evidence="10" type="primary">thiE</name>
    <name evidence="12" type="ORF">DK427_10370</name>
</gene>
<dbReference type="RefSeq" id="WP_109951189.1">
    <property type="nucleotide sequence ID" value="NZ_CP029551.1"/>
</dbReference>
<evidence type="ECO:0000256" key="3">
    <source>
        <dbReference type="ARBA" id="ARBA00022679"/>
    </source>
</evidence>
<name>A0A2U8VS23_9HYPH</name>
<dbReference type="PANTHER" id="PTHR20857">
    <property type="entry name" value="THIAMINE-PHOSPHATE PYROPHOSPHORYLASE"/>
    <property type="match status" value="1"/>
</dbReference>
<organism evidence="12 13">
    <name type="scientific">Methylobacterium radiodurans</name>
    <dbReference type="NCBI Taxonomy" id="2202828"/>
    <lineage>
        <taxon>Bacteria</taxon>
        <taxon>Pseudomonadati</taxon>
        <taxon>Pseudomonadota</taxon>
        <taxon>Alphaproteobacteria</taxon>
        <taxon>Hyphomicrobiales</taxon>
        <taxon>Methylobacteriaceae</taxon>
        <taxon>Methylobacterium</taxon>
    </lineage>
</organism>
<dbReference type="InterPro" id="IPR022998">
    <property type="entry name" value="ThiamineP_synth_TenI"/>
</dbReference>
<dbReference type="EMBL" id="CP029551">
    <property type="protein sequence ID" value="AWN36082.1"/>
    <property type="molecule type" value="Genomic_DNA"/>
</dbReference>
<comment type="caution">
    <text evidence="10">Lacks conserved residue(s) required for the propagation of feature annotation.</text>
</comment>